<dbReference type="Gene3D" id="1.20.140.10">
    <property type="entry name" value="Butyryl-CoA Dehydrogenase, subunit A, domain 3"/>
    <property type="match status" value="1"/>
</dbReference>
<organism evidence="8 9">
    <name type="scientific">Brevundimonas vesicularis</name>
    <name type="common">Pseudomonas vesicularis</name>
    <dbReference type="NCBI Taxonomy" id="41276"/>
    <lineage>
        <taxon>Bacteria</taxon>
        <taxon>Pseudomonadati</taxon>
        <taxon>Pseudomonadota</taxon>
        <taxon>Alphaproteobacteria</taxon>
        <taxon>Caulobacterales</taxon>
        <taxon>Caulobacteraceae</taxon>
        <taxon>Brevundimonas</taxon>
    </lineage>
</organism>
<gene>
    <name evidence="8" type="ORF">NJD11_12485</name>
</gene>
<evidence type="ECO:0000256" key="1">
    <source>
        <dbReference type="ARBA" id="ARBA00001974"/>
    </source>
</evidence>
<name>A0ABU4KS36_BREVE</name>
<dbReference type="InterPro" id="IPR009100">
    <property type="entry name" value="AcylCoA_DH/oxidase_NM_dom_sf"/>
</dbReference>
<feature type="domain" description="Acyl-CoA dehydrogenase/oxidase N-terminal" evidence="7">
    <location>
        <begin position="21"/>
        <end position="69"/>
    </location>
</feature>
<dbReference type="PANTHER" id="PTHR43884:SF20">
    <property type="entry name" value="ACYL-COA DEHYDROGENASE FADE28"/>
    <property type="match status" value="1"/>
</dbReference>
<evidence type="ECO:0000256" key="2">
    <source>
        <dbReference type="ARBA" id="ARBA00009347"/>
    </source>
</evidence>
<dbReference type="Gene3D" id="2.40.110.10">
    <property type="entry name" value="Butyryl-CoA Dehydrogenase, subunit A, domain 2"/>
    <property type="match status" value="1"/>
</dbReference>
<evidence type="ECO:0000259" key="7">
    <source>
        <dbReference type="Pfam" id="PF02771"/>
    </source>
</evidence>
<proteinExistence type="inferred from homology"/>
<dbReference type="CDD" id="cd00567">
    <property type="entry name" value="ACAD"/>
    <property type="match status" value="1"/>
</dbReference>
<dbReference type="EMBL" id="JAMYEC010000008">
    <property type="protein sequence ID" value="MDX2335749.1"/>
    <property type="molecule type" value="Genomic_DNA"/>
</dbReference>
<dbReference type="Gene3D" id="1.10.540.10">
    <property type="entry name" value="Acyl-CoA dehydrogenase/oxidase, N-terminal domain"/>
    <property type="match status" value="1"/>
</dbReference>
<dbReference type="SUPFAM" id="SSF47203">
    <property type="entry name" value="Acyl-CoA dehydrogenase C-terminal domain-like"/>
    <property type="match status" value="1"/>
</dbReference>
<evidence type="ECO:0000313" key="9">
    <source>
        <dbReference type="Proteomes" id="UP001272940"/>
    </source>
</evidence>
<dbReference type="RefSeq" id="WP_066623759.1">
    <property type="nucleotide sequence ID" value="NZ_JAMYEC010000008.1"/>
</dbReference>
<evidence type="ECO:0000313" key="8">
    <source>
        <dbReference type="EMBL" id="MDX2335749.1"/>
    </source>
</evidence>
<accession>A0ABU4KS36</accession>
<dbReference type="Proteomes" id="UP001272940">
    <property type="component" value="Unassembled WGS sequence"/>
</dbReference>
<dbReference type="PANTHER" id="PTHR43884">
    <property type="entry name" value="ACYL-COA DEHYDROGENASE"/>
    <property type="match status" value="1"/>
</dbReference>
<comment type="caution">
    <text evidence="8">The sequence shown here is derived from an EMBL/GenBank/DDBJ whole genome shotgun (WGS) entry which is preliminary data.</text>
</comment>
<dbReference type="InterPro" id="IPR009075">
    <property type="entry name" value="AcylCo_DH/oxidase_C"/>
</dbReference>
<dbReference type="Pfam" id="PF00441">
    <property type="entry name" value="Acyl-CoA_dh_1"/>
    <property type="match status" value="1"/>
</dbReference>
<evidence type="ECO:0000259" key="6">
    <source>
        <dbReference type="Pfam" id="PF00441"/>
    </source>
</evidence>
<protein>
    <submittedName>
        <fullName evidence="8">Acyl-CoA/acyl-ACP dehydrogenase</fullName>
    </submittedName>
</protein>
<keyword evidence="5" id="KW-0560">Oxidoreductase</keyword>
<sequence length="343" mass="36369">MSQIAGQLREALTSRLSALQPDQAWAGLADAGVIGLLAPENLGGMGLDLAEAAPVLEVLGDLCLPTAFLETAVIAAGLLTRLPGQASDALLRKIAEGGRISVLGVDPGQSSLNAKVLGDGRWRLDGEARLVLDALDADFILARAVDKDAASRFFVFEPGDEGVQARPVPTLDDRMAADLTLNGMQTSADVDGEVDAALSAVRDEAVAALCVEASALMARLVRDTVDYVKQREQFGQTLSSFQVVQHRLADMNIQARRARAIARQALSASDADRPRLASAAKVTVCRAGRFVGQNAVQLHGGMGMTAELPISRGFKRLTAIETQMGGADHHIRRFQRLRKSEAG</sequence>
<evidence type="ECO:0000256" key="5">
    <source>
        <dbReference type="ARBA" id="ARBA00023002"/>
    </source>
</evidence>
<dbReference type="InterPro" id="IPR013786">
    <property type="entry name" value="AcylCoA_DH/ox_N"/>
</dbReference>
<comment type="similarity">
    <text evidence="2">Belongs to the acyl-CoA dehydrogenase family.</text>
</comment>
<keyword evidence="4" id="KW-0274">FAD</keyword>
<evidence type="ECO:0000256" key="4">
    <source>
        <dbReference type="ARBA" id="ARBA00022827"/>
    </source>
</evidence>
<dbReference type="InterPro" id="IPR036250">
    <property type="entry name" value="AcylCo_DH-like_C"/>
</dbReference>
<keyword evidence="3" id="KW-0285">Flavoprotein</keyword>
<dbReference type="SUPFAM" id="SSF56645">
    <property type="entry name" value="Acyl-CoA dehydrogenase NM domain-like"/>
    <property type="match status" value="1"/>
</dbReference>
<keyword evidence="9" id="KW-1185">Reference proteome</keyword>
<dbReference type="InterPro" id="IPR037069">
    <property type="entry name" value="AcylCoA_DH/ox_N_sf"/>
</dbReference>
<reference evidence="8 9" key="1">
    <citation type="journal article" date="2023" name="FEMS Microbes">
        <title>Whole genomes of deep-sea sponge-associated bacteria exhibit high novel natural product potential.</title>
        <authorList>
            <person name="Hesketh-Best P.J."/>
            <person name="January G.G."/>
            <person name="Koch M.J."/>
            <person name="Warburton P.J."/>
            <person name="Howell K.L."/>
            <person name="Upton M."/>
        </authorList>
    </citation>
    <scope>NUCLEOTIDE SEQUENCE [LARGE SCALE GENOMIC DNA]</scope>
    <source>
        <strain evidence="8 9">PC206-O</strain>
    </source>
</reference>
<evidence type="ECO:0000256" key="3">
    <source>
        <dbReference type="ARBA" id="ARBA00022630"/>
    </source>
</evidence>
<dbReference type="Pfam" id="PF02771">
    <property type="entry name" value="Acyl-CoA_dh_N"/>
    <property type="match status" value="1"/>
</dbReference>
<comment type="cofactor">
    <cofactor evidence="1">
        <name>FAD</name>
        <dbReference type="ChEBI" id="CHEBI:57692"/>
    </cofactor>
</comment>
<feature type="domain" description="Acyl-CoA dehydrogenase/oxidase C-terminal" evidence="6">
    <location>
        <begin position="208"/>
        <end position="322"/>
    </location>
</feature>
<dbReference type="InterPro" id="IPR046373">
    <property type="entry name" value="Acyl-CoA_Oxase/DH_mid-dom_sf"/>
</dbReference>